<name>V5IK75_IXORI</name>
<feature type="domain" description="THAP-type" evidence="5">
    <location>
        <begin position="1"/>
        <end position="71"/>
    </location>
</feature>
<dbReference type="Pfam" id="PF05485">
    <property type="entry name" value="THAP"/>
    <property type="match status" value="1"/>
</dbReference>
<accession>V5IK75</accession>
<dbReference type="GO" id="GO:0008270">
    <property type="term" value="F:zinc ion binding"/>
    <property type="evidence" value="ECO:0007669"/>
    <property type="project" value="UniProtKB-KW"/>
</dbReference>
<keyword evidence="4" id="KW-0238">DNA-binding</keyword>
<protein>
    <recommendedName>
        <fullName evidence="5">THAP-type domain-containing protein</fullName>
    </recommendedName>
</protein>
<reference evidence="6" key="1">
    <citation type="journal article" date="2015" name="Sci. Rep.">
        <title>Tissue- and time-dependent transcription in Ixodes ricinus salivary glands and midguts when blood feeding on the vertebrate host.</title>
        <authorList>
            <person name="Kotsyfakis M."/>
            <person name="Schwarz A."/>
            <person name="Erhart J."/>
            <person name="Ribeiro J.M."/>
        </authorList>
    </citation>
    <scope>NUCLEOTIDE SEQUENCE</scope>
    <source>
        <tissue evidence="6">Salivary gland and midgut</tissue>
    </source>
</reference>
<evidence type="ECO:0000256" key="3">
    <source>
        <dbReference type="ARBA" id="ARBA00022833"/>
    </source>
</evidence>
<sequence length="90" mass="10318">CCVACCGNNGRTRKKPGTKFFRVPRDDRSNAWLRYAKRDDLLQKSSSELHGEVFTSVSIHFTARDLMDPGRTKANENRCAFSSPIDIFRY</sequence>
<dbReference type="EMBL" id="GANP01000177">
    <property type="protein sequence ID" value="JAB84291.1"/>
    <property type="molecule type" value="mRNA"/>
</dbReference>
<evidence type="ECO:0000256" key="1">
    <source>
        <dbReference type="ARBA" id="ARBA00022723"/>
    </source>
</evidence>
<keyword evidence="3" id="KW-0862">Zinc</keyword>
<proteinExistence type="evidence at transcript level"/>
<evidence type="ECO:0000256" key="4">
    <source>
        <dbReference type="ARBA" id="ARBA00023125"/>
    </source>
</evidence>
<evidence type="ECO:0000259" key="5">
    <source>
        <dbReference type="Pfam" id="PF05485"/>
    </source>
</evidence>
<evidence type="ECO:0000256" key="2">
    <source>
        <dbReference type="ARBA" id="ARBA00022771"/>
    </source>
</evidence>
<keyword evidence="2" id="KW-0863">Zinc-finger</keyword>
<dbReference type="GO" id="GO:0003677">
    <property type="term" value="F:DNA binding"/>
    <property type="evidence" value="ECO:0007669"/>
    <property type="project" value="UniProtKB-KW"/>
</dbReference>
<dbReference type="AlphaFoldDB" id="V5IK75"/>
<dbReference type="InterPro" id="IPR006612">
    <property type="entry name" value="THAP_Znf"/>
</dbReference>
<feature type="non-terminal residue" evidence="6">
    <location>
        <position position="1"/>
    </location>
</feature>
<organism evidence="6">
    <name type="scientific">Ixodes ricinus</name>
    <name type="common">Common tick</name>
    <name type="synonym">Acarus ricinus</name>
    <dbReference type="NCBI Taxonomy" id="34613"/>
    <lineage>
        <taxon>Eukaryota</taxon>
        <taxon>Metazoa</taxon>
        <taxon>Ecdysozoa</taxon>
        <taxon>Arthropoda</taxon>
        <taxon>Chelicerata</taxon>
        <taxon>Arachnida</taxon>
        <taxon>Acari</taxon>
        <taxon>Parasitiformes</taxon>
        <taxon>Ixodida</taxon>
        <taxon>Ixodoidea</taxon>
        <taxon>Ixodidae</taxon>
        <taxon>Ixodinae</taxon>
        <taxon>Ixodes</taxon>
    </lineage>
</organism>
<keyword evidence="1" id="KW-0479">Metal-binding</keyword>
<evidence type="ECO:0000313" key="6">
    <source>
        <dbReference type="EMBL" id="JAB84291.1"/>
    </source>
</evidence>